<keyword evidence="31" id="KW-1185">Reference proteome</keyword>
<evidence type="ECO:0000256" key="27">
    <source>
        <dbReference type="SAM" id="MobiDB-lite"/>
    </source>
</evidence>
<dbReference type="KEGG" id="vg:30853837"/>
<dbReference type="EC" id="2.7.7.48" evidence="3"/>
<evidence type="ECO:0000256" key="20">
    <source>
        <dbReference type="ARBA" id="ARBA00024499"/>
    </source>
</evidence>
<dbReference type="GeneID" id="30853837"/>
<evidence type="ECO:0000313" key="30">
    <source>
        <dbReference type="EMBL" id="APG78836.1"/>
    </source>
</evidence>
<evidence type="ECO:0000256" key="16">
    <source>
        <dbReference type="ARBA" id="ARBA00023042"/>
    </source>
</evidence>
<evidence type="ECO:0000259" key="28">
    <source>
        <dbReference type="PROSITE" id="PS50526"/>
    </source>
</evidence>
<keyword evidence="17" id="KW-1035">Host cytoplasm</keyword>
<comment type="catalytic activity">
    <reaction evidence="24">
        <text>a 5'-end (5'-triphosphoguanosine)-adenylyl-adenylyl-cytidylyl-adenosine in mRNA + S-adenosyl-L-methionine = a 5'-end (5'-triphosphoguanosine)-(2'-O-methyladenylyl)-adenylyl-cytidylyl-adenosine in mRNA + S-adenosyl-L-homocysteine + H(+)</text>
        <dbReference type="Rhea" id="RHEA:65380"/>
        <dbReference type="Rhea" id="RHEA-COMP:16797"/>
        <dbReference type="Rhea" id="RHEA-COMP:16801"/>
        <dbReference type="ChEBI" id="CHEBI:15378"/>
        <dbReference type="ChEBI" id="CHEBI:57856"/>
        <dbReference type="ChEBI" id="CHEBI:59789"/>
        <dbReference type="ChEBI" id="CHEBI:156482"/>
        <dbReference type="ChEBI" id="CHEBI:156484"/>
    </reaction>
</comment>
<keyword evidence="16" id="KW-0506">mRNA capping</keyword>
<evidence type="ECO:0000313" key="31">
    <source>
        <dbReference type="Proteomes" id="UP000204290"/>
    </source>
</evidence>
<dbReference type="InterPro" id="IPR039530">
    <property type="entry name" value="L_methyltransferase_rhabdo"/>
</dbReference>
<keyword evidence="13" id="KW-0067">ATP-binding</keyword>
<evidence type="ECO:0000256" key="25">
    <source>
        <dbReference type="ARBA" id="ARBA00047370"/>
    </source>
</evidence>
<sequence>MYCRFRKTKTVVMDLGGSEFSSDRFVKTEFPEATHLDTPLRDTIPRITESYIKAPSPSGSGSEPGVSRAALREVQSLRGFSRTGHYSRDHGKAWSHFYQLAKSFDTPVKAPSLRNWSRVAYKLLQCQKQGIAHLSPQAESLPLPDYPTTLYNLWGVRHVLEIGVRSSSRKKLIRNQRLWELYAPKSSSTLLHHSSLLGKFIVGSFVCIWIPPTSGSPTYILSRDIFLMFSDLISQRFLILLSSVTAPSFQCNDVPSWSVAERVLRWGDRVLELLGNQGYDVLKNWEALCSGIFISEGSEPIVDKHAFLLSTIKELVKIETEYSVDLQVKEIITILRSSVKKNPHHLSQLYGLYRLWGHPIVDLAGGIEKLKSVATGPKIPNLNYIKHMECSFKEQFSVNYWRRHGKWPVFDLTEVPPTSYLYEVLSENRPLVCSHRLYNLGDWDYVKAMKTFEVQDSYSMVDWLSDKAMSLSAEDLKREVEDHGSIGAGWKRSVLYKWLTSDLASPHALLDQIDKNGFPAEETVVGVYDKERELKIMARFFGLLTLWKRMYVVVTESMLAHDILPYFPEITMMDDYTTLQKKLHALTSQTNSSENWEVTYSVDFEKWNSQMREPETIGIFKFLDNLYGYENVISRTHEMFEQSTLYLANGLFLPEFQGKKMKESWASWTGHLGGIEGLRQKGWTLFSLMVLKRVANEVGVKFRLIGQGDNQVFRIQYPKDEGIEQAKKKHQEFIDKLHETLQQIGPPSKKSETWSSSSLFSYGKFLIYEGAPLSMCWKRMCRFMRLGNDGFPSLSSSISSASSNLTAAIASSLSVDHIYFIYLLELLGTLWYNCSYPISQDSILPEGENWTVKGPPDLEQRRDQFRVHLSAADLRKITQLSDGLLGALAMFPLVLGGYPIQLLGTCLMKGFPDPLTESLALLKTTYQYLPDCMKPYIRNILYPHLSKYVNPTQIVQDPVSLNLITESNVGDRVKRFVSDYLGNAQWVTNRKVLIILDAAGRRQDDLACILYQMNPFNPRVGHDVISATLVGRALSIMGRLTKTRTLTALAVQDSSENLYRTLQRAEKSGILAVLGQMHSAGSQVPEGDHLQICTTILADSLRMKGWRKEVSGVTTTSHWEALSCTPLPCTLCPDDDGYVLVRRVEELPWKRIPFDTPGEVPPYMGSATKEKLGSQAIKPEEEGGPLMKNIGKVLRIVNWGVERGSNFHMLLKKILSTLSDHPSEWYETPEESVAGSLEHRWLDEVTKHKGSYAMLFTGPTLYHVSTSSLTKYARGGSNYTIHFQSILLTIVGGLSAKLSQDGDGKNISWHLHIRCPSCIREITEEMLEVPDSYQDITIPSLEGTSEFSSRSSQGQATPVVIALKTAPVTIGGIEWRVAVRLLKETLRLSTEVGDGRGVSPDIAVIPVLWGDKLKLVNLLPKIGILLVIRISLRLPKRVFEDYDTWKAEVISRVINIPAGALAFFGPLLLPVWQRFWIAGAPFQVMTPPTSPPSSAQIGHCLKEGILRAIDLILTGELPFPSEGEEVADSVTGIEALPLFRQTLKLVIESQKSSVLQDFFNLGLLVGEVEFPAQPGTVKTLPLLGNTEGLLNWGFIRHRHTYGDWDLSSEIKKLPALSLGSFTGESPSILLGHKPLTPVFVYHNDNLIKTRTRIYYQTERPFIPGPVSSSNHLLKKLNFHTTAAYKLIQILSSVPLPPANLVAAVGDGSGTFGVILASIFPQAKVYVQSLVDLSNIPPHSLTEASPPAFDPYPSLRKRLIFTRESYEHQSDLTKFATVEAMKGMLGDIDVLTCDAEGSGWAEGKKGLLIAKHLAHLKPGLMIMKSYLSNPKMVLCQVILLLQSYESVRGFRSDWSGINNTEIYIVASGPYPSQSSVDVKDDVILSNFSLTESYQLKLFKGIRNTDWARALKVEDAEQMEKLVKNSAGRVWVKTRLMHYFTKPSYTFPDDVIKEDHQEPWVKGRPAALRTRFRKNVWTHSVRRKCCQRFLIGLAAATWRVTSGYVDLEMWQEKGVFQLWKTRTSWAWVITIKVVEGEKVSDFISKHEVRILYQLAGEAASVIDWKLNPKWSATKWERPHWARPIRSQTSKSETHWEAQGESSSSTATE</sequence>
<dbReference type="RefSeq" id="YP_009336589.1">
    <property type="nucleotide sequence ID" value="NC_032781.1"/>
</dbReference>
<dbReference type="EC" id="2.1.1.375" evidence="21"/>
<evidence type="ECO:0000256" key="6">
    <source>
        <dbReference type="ARBA" id="ARBA00022603"/>
    </source>
</evidence>
<evidence type="ECO:0000256" key="24">
    <source>
        <dbReference type="ARBA" id="ARBA00047332"/>
    </source>
</evidence>
<evidence type="ECO:0000256" key="18">
    <source>
        <dbReference type="ARBA" id="ARBA00023268"/>
    </source>
</evidence>
<feature type="compositionally biased region" description="Polar residues" evidence="27">
    <location>
        <begin position="2097"/>
        <end position="2106"/>
    </location>
</feature>
<dbReference type="InterPro" id="IPR014023">
    <property type="entry name" value="Mononeg_RNA_pol_cat"/>
</dbReference>
<comment type="catalytic activity">
    <reaction evidence="26">
        <text>GTP + H2O = GDP + phosphate + H(+)</text>
        <dbReference type="Rhea" id="RHEA:19669"/>
        <dbReference type="ChEBI" id="CHEBI:15377"/>
        <dbReference type="ChEBI" id="CHEBI:15378"/>
        <dbReference type="ChEBI" id="CHEBI:37565"/>
        <dbReference type="ChEBI" id="CHEBI:43474"/>
        <dbReference type="ChEBI" id="CHEBI:58189"/>
    </reaction>
</comment>
<organism evidence="30">
    <name type="scientific">Wenling crustacean virus 11</name>
    <dbReference type="NCBI Taxonomy" id="1923480"/>
    <lineage>
        <taxon>Viruses</taxon>
        <taxon>Riboviria</taxon>
        <taxon>Orthornavirae</taxon>
        <taxon>Negarnaviricota</taxon>
        <taxon>Haploviricotina</taxon>
        <taxon>Monjiviricetes</taxon>
        <taxon>Mononegavirales</taxon>
        <taxon>Rhabdoviridae</taxon>
        <taxon>Deltarhabdovirinae</taxon>
        <taxon>Alphacrustrhavirus</taxon>
        <taxon>Alphacrustrhavirus zhejiang</taxon>
    </lineage>
</organism>
<evidence type="ECO:0000256" key="23">
    <source>
        <dbReference type="ARBA" id="ARBA00031012"/>
    </source>
</evidence>
<dbReference type="PROSITE" id="PS50526">
    <property type="entry name" value="RDRP_SSRNA_NEG_NONSEG"/>
    <property type="match status" value="1"/>
</dbReference>
<evidence type="ECO:0000256" key="15">
    <source>
        <dbReference type="ARBA" id="ARBA00022953"/>
    </source>
</evidence>
<dbReference type="EMBL" id="KX884456">
    <property type="protein sequence ID" value="APG78836.1"/>
    <property type="molecule type" value="Genomic_RNA"/>
</dbReference>
<dbReference type="Pfam" id="PF00946">
    <property type="entry name" value="Mononeg_RNA_pol"/>
    <property type="match status" value="1"/>
</dbReference>
<reference evidence="30" key="1">
    <citation type="journal article" date="2016" name="Nature">
        <title>Redefining the invertebrate RNA virosphere.</title>
        <authorList>
            <person name="Shi M."/>
            <person name="Lin X.D."/>
            <person name="Tian J.H."/>
            <person name="Chen L.J."/>
            <person name="Chen X."/>
            <person name="Li C.X."/>
            <person name="Qin X.C."/>
            <person name="Li J."/>
            <person name="Cao J.P."/>
            <person name="Eden J.S."/>
            <person name="Buchmann J."/>
            <person name="Wang W."/>
            <person name="Xu J."/>
            <person name="Holmes E.C."/>
            <person name="Zhang Y.Z."/>
        </authorList>
    </citation>
    <scope>NUCLEOTIDE SEQUENCE [LARGE SCALE GENOMIC DNA]</scope>
    <source>
        <strain evidence="30">WLJQ201798</strain>
    </source>
</reference>
<keyword evidence="6" id="KW-0489">Methyltransferase</keyword>
<keyword evidence="8" id="KW-0808">Transferase</keyword>
<evidence type="ECO:0000256" key="19">
    <source>
        <dbReference type="ARBA" id="ARBA00024494"/>
    </source>
</evidence>
<evidence type="ECO:0000256" key="10">
    <source>
        <dbReference type="ARBA" id="ARBA00022695"/>
    </source>
</evidence>
<feature type="domain" description="Mononegavirus-type SAM-dependent 2'-O-MTase" evidence="29">
    <location>
        <begin position="1674"/>
        <end position="1864"/>
    </location>
</feature>
<dbReference type="GO" id="GO:0030430">
    <property type="term" value="C:host cell cytoplasm"/>
    <property type="evidence" value="ECO:0007669"/>
    <property type="project" value="UniProtKB-SubCell"/>
</dbReference>
<proteinExistence type="predicted"/>
<evidence type="ECO:0000256" key="13">
    <source>
        <dbReference type="ARBA" id="ARBA00022840"/>
    </source>
</evidence>
<evidence type="ECO:0000256" key="17">
    <source>
        <dbReference type="ARBA" id="ARBA00023200"/>
    </source>
</evidence>
<evidence type="ECO:0000259" key="29">
    <source>
        <dbReference type="PROSITE" id="PS51590"/>
    </source>
</evidence>
<evidence type="ECO:0000256" key="4">
    <source>
        <dbReference type="ARBA" id="ARBA00012582"/>
    </source>
</evidence>
<keyword evidence="7" id="KW-0507">mRNA processing</keyword>
<keyword evidence="11" id="KW-0547">Nucleotide-binding</keyword>
<feature type="domain" description="RdRp catalytic" evidence="28">
    <location>
        <begin position="596"/>
        <end position="770"/>
    </location>
</feature>
<comment type="subcellular location">
    <subcellularLocation>
        <location evidence="1">Host cytoplasm</location>
    </subcellularLocation>
    <subcellularLocation>
        <location evidence="2">Virion</location>
    </subcellularLocation>
</comment>
<evidence type="ECO:0000256" key="26">
    <source>
        <dbReference type="ARBA" id="ARBA00048548"/>
    </source>
</evidence>
<evidence type="ECO:0000256" key="2">
    <source>
        <dbReference type="ARBA" id="ARBA00004328"/>
    </source>
</evidence>
<dbReference type="InterPro" id="IPR026890">
    <property type="entry name" value="Mononeg_mRNAcap"/>
</dbReference>
<evidence type="ECO:0000256" key="11">
    <source>
        <dbReference type="ARBA" id="ARBA00022741"/>
    </source>
</evidence>
<name>A0A1L3KN96_9RHAB</name>
<evidence type="ECO:0000256" key="3">
    <source>
        <dbReference type="ARBA" id="ARBA00012494"/>
    </source>
</evidence>
<keyword evidence="12" id="KW-0378">Hydrolase</keyword>
<accession>A0A1L3KN96</accession>
<dbReference type="Pfam" id="PF14314">
    <property type="entry name" value="Methyltrans_Mon_2nd"/>
    <property type="match status" value="1"/>
</dbReference>
<evidence type="ECO:0000256" key="5">
    <source>
        <dbReference type="ARBA" id="ARBA00022484"/>
    </source>
</evidence>
<dbReference type="InterPro" id="IPR025786">
    <property type="entry name" value="Mononega_L_MeTrfase"/>
</dbReference>
<evidence type="ECO:0000256" key="22">
    <source>
        <dbReference type="ARBA" id="ARBA00030436"/>
    </source>
</evidence>
<evidence type="ECO:0000256" key="1">
    <source>
        <dbReference type="ARBA" id="ARBA00004192"/>
    </source>
</evidence>
<protein>
    <recommendedName>
        <fullName evidence="23">Replicase</fullName>
        <ecNumber evidence="21">2.1.1.375</ecNumber>
        <ecNumber evidence="3">2.7.7.48</ecNumber>
        <ecNumber evidence="4">2.7.7.88</ecNumber>
    </recommendedName>
    <alternativeName>
        <fullName evidence="22">Transcriptase</fullName>
    </alternativeName>
</protein>
<keyword evidence="14" id="KW-0946">Virion</keyword>
<evidence type="ECO:0000256" key="8">
    <source>
        <dbReference type="ARBA" id="ARBA00022679"/>
    </source>
</evidence>
<dbReference type="GO" id="GO:0004482">
    <property type="term" value="F:mRNA 5'-cap (guanine-N7-)-methyltransferase activity"/>
    <property type="evidence" value="ECO:0007669"/>
    <property type="project" value="InterPro"/>
</dbReference>
<evidence type="ECO:0000256" key="14">
    <source>
        <dbReference type="ARBA" id="ARBA00022844"/>
    </source>
</evidence>
<comment type="catalytic activity">
    <reaction evidence="19">
        <text>a 5'-end triphospho-adenylyl-adenylyl-cytidylyl-adenosine in mRNA + GDP + H(+) = a 5'-end (5'-triphosphoguanosine)-adenylyl-adenylyl-cytidylyl-adenosine in mRNA + diphosphate</text>
        <dbReference type="Rhea" id="RHEA:65436"/>
        <dbReference type="Rhea" id="RHEA-COMP:16797"/>
        <dbReference type="Rhea" id="RHEA-COMP:16799"/>
        <dbReference type="ChEBI" id="CHEBI:15378"/>
        <dbReference type="ChEBI" id="CHEBI:33019"/>
        <dbReference type="ChEBI" id="CHEBI:58189"/>
        <dbReference type="ChEBI" id="CHEBI:156484"/>
        <dbReference type="ChEBI" id="CHEBI:156503"/>
        <dbReference type="EC" id="2.7.7.88"/>
    </reaction>
</comment>
<evidence type="ECO:0000256" key="9">
    <source>
        <dbReference type="ARBA" id="ARBA00022691"/>
    </source>
</evidence>
<dbReference type="GO" id="GO:0005524">
    <property type="term" value="F:ATP binding"/>
    <property type="evidence" value="ECO:0007669"/>
    <property type="project" value="UniProtKB-KW"/>
</dbReference>
<dbReference type="GO" id="GO:0016787">
    <property type="term" value="F:hydrolase activity"/>
    <property type="evidence" value="ECO:0007669"/>
    <property type="project" value="UniProtKB-KW"/>
</dbReference>
<evidence type="ECO:0000256" key="12">
    <source>
        <dbReference type="ARBA" id="ARBA00022801"/>
    </source>
</evidence>
<keyword evidence="10" id="KW-0548">Nucleotidyltransferase</keyword>
<comment type="catalytic activity">
    <reaction evidence="20">
        <text>a 5'-end (5'-triphosphoguanosine)-(2'-O-methyladenylyl)-adenylyl-cytidylyl-adenosine in mRNA + S-adenosyl-L-methionine = a 5'-end (N(7)-methyl 5'-triphosphoguanosine)-(2'-O-methyladenylyl)-adenylyl-cytidylyl-adenosine in mRNA + S-adenosyl-L-homocysteine</text>
        <dbReference type="Rhea" id="RHEA:65440"/>
        <dbReference type="Rhea" id="RHEA-COMP:16798"/>
        <dbReference type="Rhea" id="RHEA-COMP:16801"/>
        <dbReference type="ChEBI" id="CHEBI:57856"/>
        <dbReference type="ChEBI" id="CHEBI:59789"/>
        <dbReference type="ChEBI" id="CHEBI:156482"/>
        <dbReference type="ChEBI" id="CHEBI:156483"/>
    </reaction>
</comment>
<keyword evidence="15" id="KW-0693">Viral RNA replication</keyword>
<dbReference type="PROSITE" id="PS51590">
    <property type="entry name" value="SAM_MT_MNV_L"/>
    <property type="match status" value="1"/>
</dbReference>
<dbReference type="GO" id="GO:0044423">
    <property type="term" value="C:virion component"/>
    <property type="evidence" value="ECO:0007669"/>
    <property type="project" value="UniProtKB-KW"/>
</dbReference>
<dbReference type="Pfam" id="PF14318">
    <property type="entry name" value="Mononeg_mRNAcap"/>
    <property type="match status" value="1"/>
</dbReference>
<keyword evidence="18" id="KW-0511">Multifunctional enzyme</keyword>
<comment type="catalytic activity">
    <reaction evidence="25">
        <text>a 5'-end (5'-triphosphoguanosine)-adenylyl-adenylyl-cytidylyl-adenosine in mRNA + 2 S-adenosyl-L-methionine = a 5'-end (N(7)-methyl 5'-triphosphoguanosine)-(2'-O-methyladenylyl)-adenylyl-cytidylyl-adenosine in mRNA + 2 S-adenosyl-L-homocysteine + H(+)</text>
        <dbReference type="Rhea" id="RHEA:65376"/>
        <dbReference type="Rhea" id="RHEA-COMP:16797"/>
        <dbReference type="Rhea" id="RHEA-COMP:16798"/>
        <dbReference type="ChEBI" id="CHEBI:15378"/>
        <dbReference type="ChEBI" id="CHEBI:57856"/>
        <dbReference type="ChEBI" id="CHEBI:59789"/>
        <dbReference type="ChEBI" id="CHEBI:156483"/>
        <dbReference type="ChEBI" id="CHEBI:156484"/>
        <dbReference type="EC" id="2.1.1.375"/>
    </reaction>
</comment>
<keyword evidence="9" id="KW-0949">S-adenosyl-L-methionine</keyword>
<feature type="region of interest" description="Disordered" evidence="27">
    <location>
        <begin position="2081"/>
        <end position="2106"/>
    </location>
</feature>
<dbReference type="Proteomes" id="UP000204290">
    <property type="component" value="Segment"/>
</dbReference>
<evidence type="ECO:0000256" key="21">
    <source>
        <dbReference type="ARBA" id="ARBA00026099"/>
    </source>
</evidence>
<evidence type="ECO:0000256" key="7">
    <source>
        <dbReference type="ARBA" id="ARBA00022664"/>
    </source>
</evidence>
<dbReference type="EC" id="2.7.7.88" evidence="4"/>
<dbReference type="GO" id="GO:0003968">
    <property type="term" value="F:RNA-directed RNA polymerase activity"/>
    <property type="evidence" value="ECO:0007669"/>
    <property type="project" value="UniProtKB-KW"/>
</dbReference>
<keyword evidence="5 30" id="KW-0696">RNA-directed RNA polymerase</keyword>